<dbReference type="OrthoDB" id="388503at2"/>
<dbReference type="AlphaFoldDB" id="V5RL93"/>
<dbReference type="GO" id="GO:1901135">
    <property type="term" value="P:carbohydrate derivative metabolic process"/>
    <property type="evidence" value="ECO:0007669"/>
    <property type="project" value="InterPro"/>
</dbReference>
<dbReference type="RefSeq" id="WP_023789808.1">
    <property type="nucleotide sequence ID" value="NC_022998.1"/>
</dbReference>
<dbReference type="InterPro" id="IPR046348">
    <property type="entry name" value="SIS_dom_sf"/>
</dbReference>
<protein>
    <submittedName>
        <fullName evidence="2">RpiR family transcriptional regulator</fullName>
    </submittedName>
</protein>
<dbReference type="PATRIC" id="fig|1276258.3.peg.748"/>
<dbReference type="GO" id="GO:0003700">
    <property type="term" value="F:DNA-binding transcription factor activity"/>
    <property type="evidence" value="ECO:0007669"/>
    <property type="project" value="InterPro"/>
</dbReference>
<sequence>MKIIKLDESKLNSTEGAIVKQINENPDYFCSHSIQDVSKASNVSSSTMTRVCQKLGFKSFKAAQMFVYEKSRMQSDYYKLWDNKTIEQIIHNVRGSALFTINETLDAIDHKYIEDIASRIYNSKRVIVFGIEQEQTSINSFVLNLARIDIDAIRVSNIHSFAQRAVFFGKEDFCVFVTRTGWTKEIIEAVKWSMTKEIPILILTTDIETTKNHIGTMSCDDIYLLETHTMNIDKIKYPSISSVPGEMIIFDLLFNIIVGMNKEFSDKFQKTNEISLNWNFGGHL</sequence>
<dbReference type="Gene3D" id="3.40.50.10490">
    <property type="entry name" value="Glucose-6-phosphate isomerase like protein, domain 1"/>
    <property type="match status" value="1"/>
</dbReference>
<dbReference type="STRING" id="1276258.SAPIS_v1c07350"/>
<proteinExistence type="predicted"/>
<dbReference type="KEGG" id="sapi:SAPIS_v1c07350"/>
<gene>
    <name evidence="2" type="ORF">SAPIS_v1c07350</name>
</gene>
<dbReference type="SUPFAM" id="SSF53697">
    <property type="entry name" value="SIS domain"/>
    <property type="match status" value="1"/>
</dbReference>
<feature type="domain" description="HTH rpiR-type" evidence="1">
    <location>
        <begin position="1"/>
        <end position="74"/>
    </location>
</feature>
<dbReference type="Gene3D" id="1.10.10.10">
    <property type="entry name" value="Winged helix-like DNA-binding domain superfamily/Winged helix DNA-binding domain"/>
    <property type="match status" value="1"/>
</dbReference>
<dbReference type="SUPFAM" id="SSF46689">
    <property type="entry name" value="Homeodomain-like"/>
    <property type="match status" value="1"/>
</dbReference>
<dbReference type="PANTHER" id="PTHR30514">
    <property type="entry name" value="GLUCOKINASE"/>
    <property type="match status" value="1"/>
</dbReference>
<dbReference type="GO" id="GO:0097367">
    <property type="term" value="F:carbohydrate derivative binding"/>
    <property type="evidence" value="ECO:0007669"/>
    <property type="project" value="InterPro"/>
</dbReference>
<name>V5RL93_SPIAP</name>
<dbReference type="Pfam" id="PF01418">
    <property type="entry name" value="HTH_6"/>
    <property type="match status" value="1"/>
</dbReference>
<evidence type="ECO:0000313" key="3">
    <source>
        <dbReference type="Proteomes" id="UP000018550"/>
    </source>
</evidence>
<evidence type="ECO:0000259" key="1">
    <source>
        <dbReference type="PROSITE" id="PS51071"/>
    </source>
</evidence>
<dbReference type="InterPro" id="IPR009057">
    <property type="entry name" value="Homeodomain-like_sf"/>
</dbReference>
<dbReference type="InterPro" id="IPR036388">
    <property type="entry name" value="WH-like_DNA-bd_sf"/>
</dbReference>
<dbReference type="PANTHER" id="PTHR30514:SF1">
    <property type="entry name" value="HTH-TYPE TRANSCRIPTIONAL REGULATOR HEXR-RELATED"/>
    <property type="match status" value="1"/>
</dbReference>
<dbReference type="HOGENOM" id="CLU_055769_5_0_14"/>
<organism evidence="2 3">
    <name type="scientific">Spiroplasma apis B31</name>
    <dbReference type="NCBI Taxonomy" id="1276258"/>
    <lineage>
        <taxon>Bacteria</taxon>
        <taxon>Bacillati</taxon>
        <taxon>Mycoplasmatota</taxon>
        <taxon>Mollicutes</taxon>
        <taxon>Entomoplasmatales</taxon>
        <taxon>Spiroplasmataceae</taxon>
        <taxon>Spiroplasma</taxon>
    </lineage>
</organism>
<dbReference type="PROSITE" id="PS51071">
    <property type="entry name" value="HTH_RPIR"/>
    <property type="match status" value="1"/>
</dbReference>
<reference evidence="2 3" key="1">
    <citation type="journal article" date="2014" name="Genome Announc.">
        <title>Complete Genome Sequence of Spiroplasma apis B31T (ATCC 33834), a Bacterium Associated with May Disease of Honeybees (Apis mellifera).</title>
        <authorList>
            <person name="Ku C."/>
            <person name="Lo W.S."/>
            <person name="Chen L.L."/>
            <person name="Kuo C.H."/>
        </authorList>
    </citation>
    <scope>NUCLEOTIDE SEQUENCE [LARGE SCALE GENOMIC DNA]</scope>
    <source>
        <strain evidence="2">B31</strain>
    </source>
</reference>
<accession>V5RL93</accession>
<dbReference type="eggNOG" id="COG1737">
    <property type="taxonomic scope" value="Bacteria"/>
</dbReference>
<dbReference type="InterPro" id="IPR047640">
    <property type="entry name" value="RpiR-like"/>
</dbReference>
<dbReference type="EMBL" id="CP006682">
    <property type="protein sequence ID" value="AHB36580.1"/>
    <property type="molecule type" value="Genomic_DNA"/>
</dbReference>
<evidence type="ECO:0000313" key="2">
    <source>
        <dbReference type="EMBL" id="AHB36580.1"/>
    </source>
</evidence>
<dbReference type="Proteomes" id="UP000018550">
    <property type="component" value="Chromosome"/>
</dbReference>
<dbReference type="GO" id="GO:0003677">
    <property type="term" value="F:DNA binding"/>
    <property type="evidence" value="ECO:0007669"/>
    <property type="project" value="InterPro"/>
</dbReference>
<keyword evidence="3" id="KW-1185">Reference proteome</keyword>
<dbReference type="InterPro" id="IPR000281">
    <property type="entry name" value="HTH_RpiR"/>
</dbReference>